<dbReference type="EMBL" id="NXGM01000193">
    <property type="protein sequence ID" value="PIM94827.1"/>
    <property type="molecule type" value="Genomic_DNA"/>
</dbReference>
<evidence type="ECO:0000256" key="2">
    <source>
        <dbReference type="ARBA" id="ARBA00006205"/>
    </source>
</evidence>
<comment type="pathway">
    <text evidence="1">Cofactor biosynthesis; adenosylcobalamin biosynthesis.</text>
</comment>
<organism evidence="6 7">
    <name type="scientific">Candidatus Hodgkinia cicadicola</name>
    <dbReference type="NCBI Taxonomy" id="573658"/>
    <lineage>
        <taxon>Bacteria</taxon>
        <taxon>Pseudomonadati</taxon>
        <taxon>Pseudomonadota</taxon>
        <taxon>Alphaproteobacteria</taxon>
        <taxon>Hyphomicrobiales</taxon>
        <taxon>Candidatus Hodgkinia</taxon>
    </lineage>
</organism>
<dbReference type="SUPFAM" id="SSF52317">
    <property type="entry name" value="Class I glutamine amidotransferase-like"/>
    <property type="match status" value="1"/>
</dbReference>
<evidence type="ECO:0000313" key="7">
    <source>
        <dbReference type="Proteomes" id="UP000228684"/>
    </source>
</evidence>
<dbReference type="InterPro" id="IPR004484">
    <property type="entry name" value="CbiA/CobB_synth"/>
</dbReference>
<keyword evidence="3" id="KW-0169">Cobalamin biosynthesis</keyword>
<dbReference type="GO" id="GO:0043802">
    <property type="term" value="F:hydrogenobyrinic acid a,c-diamide synthase (glutamine-hydrolysing) activity"/>
    <property type="evidence" value="ECO:0007669"/>
    <property type="project" value="UniProtKB-EC"/>
</dbReference>
<keyword evidence="7" id="KW-1185">Reference proteome</keyword>
<evidence type="ECO:0000256" key="1">
    <source>
        <dbReference type="ARBA" id="ARBA00004953"/>
    </source>
</evidence>
<feature type="domain" description="CobB/CobQ-like glutamine amidotransferase" evidence="5">
    <location>
        <begin position="7"/>
        <end position="181"/>
    </location>
</feature>
<dbReference type="Proteomes" id="UP000228684">
    <property type="component" value="Unassembled WGS sequence"/>
</dbReference>
<evidence type="ECO:0000256" key="4">
    <source>
        <dbReference type="ARBA" id="ARBA00022962"/>
    </source>
</evidence>
<dbReference type="Pfam" id="PF07685">
    <property type="entry name" value="GATase_3"/>
    <property type="match status" value="1"/>
</dbReference>
<dbReference type="PANTHER" id="PTHR43873:SF1">
    <property type="entry name" value="COBYRINATE A,C-DIAMIDE SYNTHASE"/>
    <property type="match status" value="1"/>
</dbReference>
<dbReference type="PANTHER" id="PTHR43873">
    <property type="entry name" value="COBYRINATE A,C-DIAMIDE SYNTHASE"/>
    <property type="match status" value="1"/>
</dbReference>
<sequence length="186" mass="21511">MFTGFCINIVRDTSFWFIYENSLLTLYFLGYIPTFWASVDNEINLDPRDQLFIPGGYPELREQINNLITRIGTRFRWLLTKTNSECGGYIMIAQWLSINLIRTKLLGFIPTINTCNNSLIFVVDKVGSLIDLGKICNGHEFHYVSEISKDNRPSQFISRSRYHMLLKGVKNNSIEGSYLHNVDIAR</sequence>
<keyword evidence="6" id="KW-0436">Ligase</keyword>
<dbReference type="InterPro" id="IPR011698">
    <property type="entry name" value="GATase_3"/>
</dbReference>
<accession>A0ABX4MEH6</accession>
<proteinExistence type="inferred from homology"/>
<evidence type="ECO:0000259" key="5">
    <source>
        <dbReference type="Pfam" id="PF07685"/>
    </source>
</evidence>
<comment type="caution">
    <text evidence="6">The sequence shown here is derived from an EMBL/GenBank/DDBJ whole genome shotgun (WGS) entry which is preliminary data.</text>
</comment>
<keyword evidence="4" id="KW-0315">Glutamine amidotransferase</keyword>
<dbReference type="InterPro" id="IPR029062">
    <property type="entry name" value="Class_I_gatase-like"/>
</dbReference>
<evidence type="ECO:0000313" key="6">
    <source>
        <dbReference type="EMBL" id="PIM94827.1"/>
    </source>
</evidence>
<evidence type="ECO:0000256" key="3">
    <source>
        <dbReference type="ARBA" id="ARBA00022573"/>
    </source>
</evidence>
<comment type="similarity">
    <text evidence="2">Belongs to the CobB/CobQ family. CobQ subfamily.</text>
</comment>
<gene>
    <name evidence="6" type="primary">cobB2</name>
    <name evidence="6" type="ORF">magneo_314</name>
</gene>
<dbReference type="PROSITE" id="PS51274">
    <property type="entry name" value="GATASE_COBBQ"/>
    <property type="match status" value="1"/>
</dbReference>
<dbReference type="EC" id="6.3.5.9" evidence="6"/>
<name>A0ABX4MEH6_9HYPH</name>
<protein>
    <submittedName>
        <fullName evidence="6">Hydrogenobyrinate a,c-diamide synthase</fullName>
        <ecNumber evidence="6">6.3.5.9</ecNumber>
    </submittedName>
</protein>
<reference evidence="6" key="1">
    <citation type="submission" date="2017-09" db="EMBL/GenBank/DDBJ databases">
        <authorList>
            <person name="Campbell M.A."/>
            <person name="Lukasik P."/>
            <person name="Simon C."/>
            <person name="McCutcheon J.P."/>
        </authorList>
    </citation>
    <scope>NUCLEOTIDE SEQUENCE [LARGE SCALE GENOMIC DNA]</scope>
    <source>
        <strain evidence="6">MAGNEO</strain>
    </source>
</reference>